<evidence type="ECO:0000256" key="4">
    <source>
        <dbReference type="ARBA" id="ARBA00022692"/>
    </source>
</evidence>
<dbReference type="PROSITE" id="PS51257">
    <property type="entry name" value="PROKAR_LIPOPROTEIN"/>
    <property type="match status" value="1"/>
</dbReference>
<evidence type="ECO:0000256" key="10">
    <source>
        <dbReference type="RuleBase" id="RU351113"/>
    </source>
</evidence>
<keyword evidence="5 10" id="KW-0552">Olfaction</keyword>
<evidence type="ECO:0000256" key="1">
    <source>
        <dbReference type="ARBA" id="ARBA00004651"/>
    </source>
</evidence>
<comment type="caution">
    <text evidence="10">Lacks conserved residue(s) required for the propagation of feature annotation.</text>
</comment>
<dbReference type="PANTHER" id="PTHR21137:SF35">
    <property type="entry name" value="ODORANT RECEPTOR 19A-RELATED"/>
    <property type="match status" value="1"/>
</dbReference>
<dbReference type="GO" id="GO:0007165">
    <property type="term" value="P:signal transduction"/>
    <property type="evidence" value="ECO:0007669"/>
    <property type="project" value="UniProtKB-KW"/>
</dbReference>
<comment type="similarity">
    <text evidence="10">Belongs to the insect chemoreceptor superfamily. Heteromeric odorant receptor channel (TC 1.A.69) family.</text>
</comment>
<protein>
    <recommendedName>
        <fullName evidence="10">Odorant receptor</fullName>
    </recommendedName>
</protein>
<feature type="transmembrane region" description="Helical" evidence="10">
    <location>
        <begin position="68"/>
        <end position="87"/>
    </location>
</feature>
<name>A0AAW2FNF2_9HYME</name>
<comment type="subcellular location">
    <subcellularLocation>
        <location evidence="1 10">Cell membrane</location>
        <topology evidence="1 10">Multi-pass membrane protein</topology>
    </subcellularLocation>
</comment>
<dbReference type="Pfam" id="PF02949">
    <property type="entry name" value="7tm_6"/>
    <property type="match status" value="1"/>
</dbReference>
<dbReference type="EMBL" id="JADYXP020000010">
    <property type="protein sequence ID" value="KAL0116261.1"/>
    <property type="molecule type" value="Genomic_DNA"/>
</dbReference>
<feature type="transmembrane region" description="Helical" evidence="10">
    <location>
        <begin position="35"/>
        <end position="56"/>
    </location>
</feature>
<evidence type="ECO:0000256" key="5">
    <source>
        <dbReference type="ARBA" id="ARBA00022725"/>
    </source>
</evidence>
<dbReference type="Proteomes" id="UP001430953">
    <property type="component" value="Unassembled WGS sequence"/>
</dbReference>
<evidence type="ECO:0000313" key="12">
    <source>
        <dbReference type="Proteomes" id="UP001430953"/>
    </source>
</evidence>
<evidence type="ECO:0000256" key="6">
    <source>
        <dbReference type="ARBA" id="ARBA00022989"/>
    </source>
</evidence>
<feature type="transmembrane region" description="Helical" evidence="10">
    <location>
        <begin position="273"/>
        <end position="295"/>
    </location>
</feature>
<comment type="caution">
    <text evidence="11">The sequence shown here is derived from an EMBL/GenBank/DDBJ whole genome shotgun (WGS) entry which is preliminary data.</text>
</comment>
<feature type="transmembrane region" description="Helical" evidence="10">
    <location>
        <begin position="244"/>
        <end position="267"/>
    </location>
</feature>
<keyword evidence="6 10" id="KW-1133">Transmembrane helix</keyword>
<dbReference type="AlphaFoldDB" id="A0AAW2FNF2"/>
<keyword evidence="3 10" id="KW-0716">Sensory transduction</keyword>
<keyword evidence="12" id="KW-1185">Reference proteome</keyword>
<accession>A0AAW2FNF2</accession>
<evidence type="ECO:0000256" key="9">
    <source>
        <dbReference type="ARBA" id="ARBA00023224"/>
    </source>
</evidence>
<sequence length="371" mass="42888">MCVNSLKFTFALLAVGGCWRPSTWTSPIKHKLYNAYALLIISLMYSFTITQFMEAVLNISSPDDLTDVFYTMVALFSACWKVLNMWVNHESFADLIQGLTKGTFKPLLSIEIEIQRKFDKTIQNNTKRYFLLIIITFFGHVLVSLMTSFRKRQLPFRGWVPYNYSSFAIFCFTYGHQYVGIIVSCFIHVACDSLIVGLLMNLCCQITILRHRLRAIVNGQTTLGDCVLQHCHIIKYAYMTNARCTTIISFQFVASTFLACSNLFHLSRITLNATFIILFAYTFCILIQIFIYCWFGNKIKLMSYHLVDDIFESDWVMLNNKTKKGLLIIMMRAMKPIEFISAHVINMNLNSFVALIRTSYSIYNLLVQMQD</sequence>
<dbReference type="InterPro" id="IPR004117">
    <property type="entry name" value="7tm6_olfct_rcpt"/>
</dbReference>
<gene>
    <name evidence="11" type="ORF">PUN28_011238</name>
</gene>
<evidence type="ECO:0000256" key="7">
    <source>
        <dbReference type="ARBA" id="ARBA00023136"/>
    </source>
</evidence>
<proteinExistence type="inferred from homology"/>
<feature type="transmembrane region" description="Helical" evidence="10">
    <location>
        <begin position="181"/>
        <end position="204"/>
    </location>
</feature>
<keyword evidence="7 10" id="KW-0472">Membrane</keyword>
<evidence type="ECO:0000256" key="8">
    <source>
        <dbReference type="ARBA" id="ARBA00023170"/>
    </source>
</evidence>
<keyword evidence="2" id="KW-1003">Cell membrane</keyword>
<keyword evidence="9 10" id="KW-0807">Transducer</keyword>
<keyword evidence="4 10" id="KW-0812">Transmembrane</keyword>
<dbReference type="GO" id="GO:0005886">
    <property type="term" value="C:plasma membrane"/>
    <property type="evidence" value="ECO:0007669"/>
    <property type="project" value="UniProtKB-SubCell"/>
</dbReference>
<organism evidence="11 12">
    <name type="scientific">Cardiocondyla obscurior</name>
    <dbReference type="NCBI Taxonomy" id="286306"/>
    <lineage>
        <taxon>Eukaryota</taxon>
        <taxon>Metazoa</taxon>
        <taxon>Ecdysozoa</taxon>
        <taxon>Arthropoda</taxon>
        <taxon>Hexapoda</taxon>
        <taxon>Insecta</taxon>
        <taxon>Pterygota</taxon>
        <taxon>Neoptera</taxon>
        <taxon>Endopterygota</taxon>
        <taxon>Hymenoptera</taxon>
        <taxon>Apocrita</taxon>
        <taxon>Aculeata</taxon>
        <taxon>Formicoidea</taxon>
        <taxon>Formicidae</taxon>
        <taxon>Myrmicinae</taxon>
        <taxon>Cardiocondyla</taxon>
    </lineage>
</organism>
<keyword evidence="8 10" id="KW-0675">Receptor</keyword>
<evidence type="ECO:0000313" key="11">
    <source>
        <dbReference type="EMBL" id="KAL0116261.1"/>
    </source>
</evidence>
<evidence type="ECO:0000256" key="3">
    <source>
        <dbReference type="ARBA" id="ARBA00022606"/>
    </source>
</evidence>
<feature type="transmembrane region" description="Helical" evidence="10">
    <location>
        <begin position="129"/>
        <end position="147"/>
    </location>
</feature>
<dbReference type="GO" id="GO:0004984">
    <property type="term" value="F:olfactory receptor activity"/>
    <property type="evidence" value="ECO:0007669"/>
    <property type="project" value="InterPro"/>
</dbReference>
<dbReference type="PANTHER" id="PTHR21137">
    <property type="entry name" value="ODORANT RECEPTOR"/>
    <property type="match status" value="1"/>
</dbReference>
<reference evidence="11 12" key="1">
    <citation type="submission" date="2023-03" db="EMBL/GenBank/DDBJ databases">
        <title>High recombination rates correlate with genetic variation in Cardiocondyla obscurior ants.</title>
        <authorList>
            <person name="Errbii M."/>
        </authorList>
    </citation>
    <scope>NUCLEOTIDE SEQUENCE [LARGE SCALE GENOMIC DNA]</scope>
    <source>
        <strain evidence="11">Alpha-2009</strain>
        <tissue evidence="11">Whole body</tissue>
    </source>
</reference>
<evidence type="ECO:0000256" key="2">
    <source>
        <dbReference type="ARBA" id="ARBA00022475"/>
    </source>
</evidence>
<dbReference type="GO" id="GO:0005549">
    <property type="term" value="F:odorant binding"/>
    <property type="evidence" value="ECO:0007669"/>
    <property type="project" value="InterPro"/>
</dbReference>